<reference evidence="2" key="1">
    <citation type="submission" date="2022-07" db="EMBL/GenBank/DDBJ databases">
        <authorList>
            <person name="Trinca V."/>
            <person name="Uliana J.V.C."/>
            <person name="Torres T.T."/>
            <person name="Ward R.J."/>
            <person name="Monesi N."/>
        </authorList>
    </citation>
    <scope>NUCLEOTIDE SEQUENCE</scope>
    <source>
        <strain evidence="2">HSMRA1968</strain>
        <tissue evidence="2">Whole embryos</tissue>
    </source>
</reference>
<name>A0A9Q0RZS9_9DIPT</name>
<keyword evidence="1" id="KW-0732">Signal</keyword>
<dbReference type="EMBL" id="WJQU01000003">
    <property type="protein sequence ID" value="KAJ6638551.1"/>
    <property type="molecule type" value="Genomic_DNA"/>
</dbReference>
<gene>
    <name evidence="2" type="ORF">Bhyg_11288</name>
</gene>
<feature type="signal peptide" evidence="1">
    <location>
        <begin position="1"/>
        <end position="19"/>
    </location>
</feature>
<proteinExistence type="predicted"/>
<dbReference type="AlphaFoldDB" id="A0A9Q0RZS9"/>
<keyword evidence="3" id="KW-1185">Reference proteome</keyword>
<protein>
    <submittedName>
        <fullName evidence="2">Uncharacterized protein</fullName>
    </submittedName>
</protein>
<evidence type="ECO:0000256" key="1">
    <source>
        <dbReference type="SAM" id="SignalP"/>
    </source>
</evidence>
<dbReference type="Proteomes" id="UP001151699">
    <property type="component" value="Chromosome X"/>
</dbReference>
<organism evidence="2 3">
    <name type="scientific">Pseudolycoriella hygida</name>
    <dbReference type="NCBI Taxonomy" id="35572"/>
    <lineage>
        <taxon>Eukaryota</taxon>
        <taxon>Metazoa</taxon>
        <taxon>Ecdysozoa</taxon>
        <taxon>Arthropoda</taxon>
        <taxon>Hexapoda</taxon>
        <taxon>Insecta</taxon>
        <taxon>Pterygota</taxon>
        <taxon>Neoptera</taxon>
        <taxon>Endopterygota</taxon>
        <taxon>Diptera</taxon>
        <taxon>Nematocera</taxon>
        <taxon>Sciaroidea</taxon>
        <taxon>Sciaridae</taxon>
        <taxon>Pseudolycoriella</taxon>
    </lineage>
</organism>
<accession>A0A9Q0RZS9</accession>
<feature type="chain" id="PRO_5040399686" evidence="1">
    <location>
        <begin position="20"/>
        <end position="110"/>
    </location>
</feature>
<evidence type="ECO:0000313" key="2">
    <source>
        <dbReference type="EMBL" id="KAJ6638551.1"/>
    </source>
</evidence>
<sequence>MFPTLFLLLVLVASSTVTSIDREAANWLTQTFCLLSRGSKDSILKVLDTKCQTNCDVNKKRIKFVCQNYKEGKVCDAAMSKLGRIASLLSCKLKCRADHNKATIEIKCRK</sequence>
<comment type="caution">
    <text evidence="2">The sequence shown here is derived from an EMBL/GenBank/DDBJ whole genome shotgun (WGS) entry which is preliminary data.</text>
</comment>
<evidence type="ECO:0000313" key="3">
    <source>
        <dbReference type="Proteomes" id="UP001151699"/>
    </source>
</evidence>